<dbReference type="InterPro" id="IPR007508">
    <property type="entry name" value="DtdA"/>
</dbReference>
<dbReference type="PIRSF" id="PIRSF016210">
    <property type="entry name" value="UCP016210"/>
    <property type="match status" value="1"/>
</dbReference>
<dbReference type="Pfam" id="PF04414">
    <property type="entry name" value="tRNA_deacylase"/>
    <property type="match status" value="1"/>
</dbReference>
<evidence type="ECO:0000256" key="3">
    <source>
        <dbReference type="ARBA" id="ARBA00022833"/>
    </source>
</evidence>
<accession>A0A0F9RK57</accession>
<dbReference type="Gene3D" id="3.40.630.50">
    <property type="entry name" value="AF0625-like"/>
    <property type="match status" value="1"/>
</dbReference>
<dbReference type="InterPro" id="IPR018033">
    <property type="entry name" value="Deacylase_DtdA_archaea"/>
</dbReference>
<name>A0A0F9RK57_9ZZZZ</name>
<dbReference type="Gene3D" id="3.40.50.10700">
    <property type="entry name" value="AF0625-like"/>
    <property type="match status" value="1"/>
</dbReference>
<protein>
    <recommendedName>
        <fullName evidence="5">D-aminoacyl-tRNA deacylase</fullName>
    </recommendedName>
</protein>
<dbReference type="SUPFAM" id="SSF142535">
    <property type="entry name" value="AF0625-like"/>
    <property type="match status" value="1"/>
</dbReference>
<evidence type="ECO:0000313" key="4">
    <source>
        <dbReference type="EMBL" id="KKN25331.1"/>
    </source>
</evidence>
<evidence type="ECO:0008006" key="5">
    <source>
        <dbReference type="Google" id="ProtNLM"/>
    </source>
</evidence>
<dbReference type="GO" id="GO:0051499">
    <property type="term" value="F:D-aminoacyl-tRNA deacylase activity"/>
    <property type="evidence" value="ECO:0007669"/>
    <property type="project" value="InterPro"/>
</dbReference>
<dbReference type="EMBL" id="LAZR01002810">
    <property type="protein sequence ID" value="KKN25331.1"/>
    <property type="molecule type" value="Genomic_DNA"/>
</dbReference>
<proteinExistence type="predicted"/>
<evidence type="ECO:0000256" key="1">
    <source>
        <dbReference type="ARBA" id="ARBA00022723"/>
    </source>
</evidence>
<keyword evidence="2" id="KW-0378">Hydrolase</keyword>
<comment type="caution">
    <text evidence="4">The sequence shown here is derived from an EMBL/GenBank/DDBJ whole genome shotgun (WGS) entry which is preliminary data.</text>
</comment>
<sequence>MVNLIQFLIICSSEDRASMNIRDKLLKSNMYKFEEKEYSWHNNHLFKLKTIVTENAEENQLGKNDIFLGLTKDPLIFLNDLKLELSPIKPDLLIFASRHTSKTERPAFLVHTTGNWTQKNDFGGEPQELSRTSAFLHKAGFISLIEQVSLMNYLDSSLDIEVTHHGPTILEQPLIFMELGSSKADWVIDDAGELLANSIINTISKYLEYLENGDQKVGLGFGGTHYSQNFNRLIQNNEVAMSMSFICPKYYIQTLNNHLIKKMIDNTYENVDYFIIDWKGTNSEDKKYLIPLLEQFDIPIKKTKDF</sequence>
<dbReference type="PANTHER" id="PTHR34667">
    <property type="entry name" value="D-AMINOACYL-TRNA DEACYLASE"/>
    <property type="match status" value="1"/>
</dbReference>
<dbReference type="AlphaFoldDB" id="A0A0F9RK57"/>
<gene>
    <name evidence="4" type="ORF">LCGC14_0885960</name>
</gene>
<dbReference type="PANTHER" id="PTHR34667:SF1">
    <property type="entry name" value="D-AMINOACYL-TRNA DEACYLASE"/>
    <property type="match status" value="1"/>
</dbReference>
<keyword evidence="3" id="KW-0862">Zinc</keyword>
<keyword evidence="1" id="KW-0479">Metal-binding</keyword>
<dbReference type="GO" id="GO:0019478">
    <property type="term" value="P:D-amino acid catabolic process"/>
    <property type="evidence" value="ECO:0007669"/>
    <property type="project" value="InterPro"/>
</dbReference>
<reference evidence="4" key="1">
    <citation type="journal article" date="2015" name="Nature">
        <title>Complex archaea that bridge the gap between prokaryotes and eukaryotes.</title>
        <authorList>
            <person name="Spang A."/>
            <person name="Saw J.H."/>
            <person name="Jorgensen S.L."/>
            <person name="Zaremba-Niedzwiedzka K."/>
            <person name="Martijn J."/>
            <person name="Lind A.E."/>
            <person name="van Eijk R."/>
            <person name="Schleper C."/>
            <person name="Guy L."/>
            <person name="Ettema T.J."/>
        </authorList>
    </citation>
    <scope>NUCLEOTIDE SEQUENCE</scope>
</reference>
<evidence type="ECO:0000256" key="2">
    <source>
        <dbReference type="ARBA" id="ARBA00022801"/>
    </source>
</evidence>
<organism evidence="4">
    <name type="scientific">marine sediment metagenome</name>
    <dbReference type="NCBI Taxonomy" id="412755"/>
    <lineage>
        <taxon>unclassified sequences</taxon>
        <taxon>metagenomes</taxon>
        <taxon>ecological metagenomes</taxon>
    </lineage>
</organism>
<dbReference type="GO" id="GO:0046872">
    <property type="term" value="F:metal ion binding"/>
    <property type="evidence" value="ECO:0007669"/>
    <property type="project" value="UniProtKB-KW"/>
</dbReference>